<evidence type="ECO:0000256" key="8">
    <source>
        <dbReference type="ARBA" id="ARBA00022989"/>
    </source>
</evidence>
<feature type="transmembrane region" description="Helical" evidence="13">
    <location>
        <begin position="490"/>
        <end position="513"/>
    </location>
</feature>
<comment type="subcellular location">
    <subcellularLocation>
        <location evidence="1">Cell inner membrane</location>
        <topology evidence="1">Multi-pass membrane protein</topology>
    </subcellularLocation>
    <subcellularLocation>
        <location evidence="13">Cell membrane</location>
        <topology evidence="13">Multi-pass membrane protein</topology>
    </subcellularLocation>
</comment>
<keyword evidence="9 13" id="KW-0472">Membrane</keyword>
<evidence type="ECO:0000259" key="15">
    <source>
        <dbReference type="Pfam" id="PF02096"/>
    </source>
</evidence>
<evidence type="ECO:0000256" key="5">
    <source>
        <dbReference type="ARBA" id="ARBA00022475"/>
    </source>
</evidence>
<evidence type="ECO:0000259" key="16">
    <source>
        <dbReference type="Pfam" id="PF14849"/>
    </source>
</evidence>
<feature type="domain" description="Membrane insertase YidC N-terminal" evidence="16">
    <location>
        <begin position="85"/>
        <end position="357"/>
    </location>
</feature>
<accession>A0ABX2AW78</accession>
<dbReference type="HAMAP" id="MF_01810">
    <property type="entry name" value="YidC_type1"/>
    <property type="match status" value="1"/>
</dbReference>
<keyword evidence="14" id="KW-0175">Coiled coil</keyword>
<keyword evidence="5 13" id="KW-1003">Cell membrane</keyword>
<dbReference type="Proteomes" id="UP001193734">
    <property type="component" value="Unassembled WGS sequence"/>
</dbReference>
<dbReference type="InterPro" id="IPR028055">
    <property type="entry name" value="YidC/Oxa/ALB_C"/>
</dbReference>
<evidence type="ECO:0000256" key="1">
    <source>
        <dbReference type="ARBA" id="ARBA00004429"/>
    </source>
</evidence>
<dbReference type="PANTHER" id="PTHR12428:SF65">
    <property type="entry name" value="CYTOCHROME C OXIDASE ASSEMBLY PROTEIN COX18, MITOCHONDRIAL"/>
    <property type="match status" value="1"/>
</dbReference>
<evidence type="ECO:0000313" key="17">
    <source>
        <dbReference type="EMBL" id="NPE14831.1"/>
    </source>
</evidence>
<proteinExistence type="inferred from homology"/>
<evidence type="ECO:0000256" key="12">
    <source>
        <dbReference type="ARBA" id="ARBA00033342"/>
    </source>
</evidence>
<reference evidence="17 18" key="1">
    <citation type="submission" date="2020-05" db="EMBL/GenBank/DDBJ databases">
        <title>Distinct polysaccharide utilization as determinants for interspecies competition between intestinal Prevotella spp.</title>
        <authorList>
            <person name="Galvez E.J.C."/>
            <person name="Iljazovic A."/>
            <person name="Strowig T."/>
        </authorList>
    </citation>
    <scope>NUCLEOTIDE SEQUENCE [LARGE SCALE GENOMIC DNA]</scope>
    <source>
        <strain evidence="17 18">PROD</strain>
    </source>
</reference>
<dbReference type="GeneID" id="82158281"/>
<dbReference type="InterPro" id="IPR001708">
    <property type="entry name" value="YidC/ALB3/OXA1/COX18"/>
</dbReference>
<organism evidence="17 18">
    <name type="scientific">Xylanibacter rodentium</name>
    <dbReference type="NCBI Taxonomy" id="2736289"/>
    <lineage>
        <taxon>Bacteria</taxon>
        <taxon>Pseudomonadati</taxon>
        <taxon>Bacteroidota</taxon>
        <taxon>Bacteroidia</taxon>
        <taxon>Bacteroidales</taxon>
        <taxon>Prevotellaceae</taxon>
        <taxon>Xylanibacter</taxon>
    </lineage>
</organism>
<gene>
    <name evidence="13 17" type="primary">yidC</name>
    <name evidence="17" type="ORF">HPS55_10945</name>
</gene>
<dbReference type="NCBIfam" id="TIGR03593">
    <property type="entry name" value="yidC_nterm"/>
    <property type="match status" value="1"/>
</dbReference>
<evidence type="ECO:0000256" key="9">
    <source>
        <dbReference type="ARBA" id="ARBA00023136"/>
    </source>
</evidence>
<evidence type="ECO:0000256" key="14">
    <source>
        <dbReference type="SAM" id="Coils"/>
    </source>
</evidence>
<dbReference type="EMBL" id="JABKKE010000019">
    <property type="protein sequence ID" value="NPE14831.1"/>
    <property type="molecule type" value="Genomic_DNA"/>
</dbReference>
<keyword evidence="18" id="KW-1185">Reference proteome</keyword>
<evidence type="ECO:0000256" key="13">
    <source>
        <dbReference type="HAMAP-Rule" id="MF_01810"/>
    </source>
</evidence>
<dbReference type="NCBIfam" id="TIGR03592">
    <property type="entry name" value="yidC_oxa1_cterm"/>
    <property type="match status" value="1"/>
</dbReference>
<keyword evidence="8 13" id="KW-1133">Transmembrane helix</keyword>
<evidence type="ECO:0000256" key="4">
    <source>
        <dbReference type="ARBA" id="ARBA00022448"/>
    </source>
</evidence>
<evidence type="ECO:0000256" key="2">
    <source>
        <dbReference type="ARBA" id="ARBA00010527"/>
    </source>
</evidence>
<dbReference type="PANTHER" id="PTHR12428">
    <property type="entry name" value="OXA1"/>
    <property type="match status" value="1"/>
</dbReference>
<dbReference type="Pfam" id="PF02096">
    <property type="entry name" value="60KD_IMP"/>
    <property type="match status" value="1"/>
</dbReference>
<sequence length="630" mass="72164">MNKNNIIGFILILAVLGVFSWYNQPTQEQIEAQRKQDSIATVLKEKADKDKKIAEITKKAQALAAAQGDTTALFYPSMNGVNKQVVLKNEKVELTLDTKGGIVKKAKILNFTDRNGAKDVTLFEGNDQNLNFMLAGKNTNIITSDLYFTPSGQTDSTVTMTAKAGNGGALILEYRLGRDYLMHISLRAEGLSGVFAPNYREVDIEWNENCRQQEKGFTFENRYATLTYKEKDGGTDNLSETSEKTDEKIEEALDWVAFKNQFFSAVLISKDGIAANSLMTSIPQEKGSGYLKHYEAKMKTAFDPSGAKPTEFEMFIGPNDFRLLSDIEDESAFGKELELQQLVYLGWPLFRIINRWFTLYVFDWLTGFGLNMGIVLILITLLLKVITFPMVKKSYMSSAKMRVLRPKLEEATKQYDKPEDQMQKQQAMMALYSKYGVSPLSGCLPMLIQMPIWIAMFNFVPNAIQLRGESFLWISDLSTYDPIWEWNTNLWLIGDHLSLTCILFCVANVLYSIMSMRQQRDQMVGQQAEQMKMMQWMMYLMPVMFFFMFNDYSAGLNFYYFISLFFSAAIMWTLRKTTDDAKLLSILEARYKENEKNPKKTSGLAARLEAMQKQAAEIQRQQREMQNKRK</sequence>
<feature type="coiled-coil region" evidence="14">
    <location>
        <begin position="601"/>
        <end position="628"/>
    </location>
</feature>
<protein>
    <recommendedName>
        <fullName evidence="3 13">Membrane protein insertase YidC</fullName>
    </recommendedName>
    <alternativeName>
        <fullName evidence="12 13">Foldase YidC</fullName>
    </alternativeName>
    <alternativeName>
        <fullName evidence="11 13">Membrane integrase YidC</fullName>
    </alternativeName>
    <alternativeName>
        <fullName evidence="13">Membrane protein YidC</fullName>
    </alternativeName>
</protein>
<dbReference type="Pfam" id="PF14849">
    <property type="entry name" value="YidC_periplas"/>
    <property type="match status" value="1"/>
</dbReference>
<dbReference type="InterPro" id="IPR038221">
    <property type="entry name" value="YidC_periplasmic_sf"/>
</dbReference>
<dbReference type="PRINTS" id="PR00701">
    <property type="entry name" value="60KDINNERMP"/>
</dbReference>
<dbReference type="InterPro" id="IPR028053">
    <property type="entry name" value="Membr_insert_YidC_N"/>
</dbReference>
<evidence type="ECO:0000256" key="10">
    <source>
        <dbReference type="ARBA" id="ARBA00023186"/>
    </source>
</evidence>
<feature type="transmembrane region" description="Helical" evidence="13">
    <location>
        <begin position="368"/>
        <end position="391"/>
    </location>
</feature>
<comment type="function">
    <text evidence="13">Required for the insertion and/or proper folding and/or complex formation of integral membrane proteins into the membrane. Involved in integration of membrane proteins that insert both dependently and independently of the Sec translocase complex, as well as at least some lipoproteins. Aids folding of multispanning membrane proteins.</text>
</comment>
<dbReference type="InterPro" id="IPR019998">
    <property type="entry name" value="Membr_insert_YidC"/>
</dbReference>
<keyword evidence="7 13" id="KW-0653">Protein transport</keyword>
<feature type="domain" description="Membrane insertase YidC/Oxa/ALB C-terminal" evidence="15">
    <location>
        <begin position="373"/>
        <end position="575"/>
    </location>
</feature>
<comment type="similarity">
    <text evidence="2 13">Belongs to the OXA1/ALB3/YidC family. Type 1 subfamily.</text>
</comment>
<dbReference type="CDD" id="cd20070">
    <property type="entry name" value="5TM_YidC_Alb3"/>
    <property type="match status" value="1"/>
</dbReference>
<evidence type="ECO:0000256" key="7">
    <source>
        <dbReference type="ARBA" id="ARBA00022927"/>
    </source>
</evidence>
<evidence type="ECO:0000313" key="18">
    <source>
        <dbReference type="Proteomes" id="UP001193734"/>
    </source>
</evidence>
<dbReference type="Gene3D" id="2.70.98.90">
    <property type="match status" value="1"/>
</dbReference>
<keyword evidence="10 13" id="KW-0143">Chaperone</keyword>
<feature type="transmembrane region" description="Helical" evidence="13">
    <location>
        <begin position="533"/>
        <end position="550"/>
    </location>
</feature>
<dbReference type="InterPro" id="IPR047196">
    <property type="entry name" value="YidC_ALB_C"/>
</dbReference>
<feature type="transmembrane region" description="Helical" evidence="13">
    <location>
        <begin position="435"/>
        <end position="456"/>
    </location>
</feature>
<evidence type="ECO:0000256" key="6">
    <source>
        <dbReference type="ARBA" id="ARBA00022692"/>
    </source>
</evidence>
<evidence type="ECO:0000256" key="3">
    <source>
        <dbReference type="ARBA" id="ARBA00015325"/>
    </source>
</evidence>
<comment type="subunit">
    <text evidence="13">Interacts with the Sec translocase complex via SecD. Specifically interacts with transmembrane segments of nascent integral membrane proteins during membrane integration.</text>
</comment>
<feature type="transmembrane region" description="Helical" evidence="13">
    <location>
        <begin position="556"/>
        <end position="574"/>
    </location>
</feature>
<dbReference type="CDD" id="cd19961">
    <property type="entry name" value="EcYidC-like_peri"/>
    <property type="match status" value="1"/>
</dbReference>
<comment type="caution">
    <text evidence="17">The sequence shown here is derived from an EMBL/GenBank/DDBJ whole genome shotgun (WGS) entry which is preliminary data.</text>
</comment>
<evidence type="ECO:0000256" key="11">
    <source>
        <dbReference type="ARBA" id="ARBA00033245"/>
    </source>
</evidence>
<dbReference type="NCBIfam" id="NF002356">
    <property type="entry name" value="PRK01318.2-3"/>
    <property type="match status" value="1"/>
</dbReference>
<keyword evidence="4 13" id="KW-0813">Transport</keyword>
<feature type="transmembrane region" description="Helical" evidence="13">
    <location>
        <begin position="6"/>
        <end position="24"/>
    </location>
</feature>
<dbReference type="RefSeq" id="WP_172178110.1">
    <property type="nucleotide sequence ID" value="NZ_CASGIA010000014.1"/>
</dbReference>
<keyword evidence="6 13" id="KW-0812">Transmembrane</keyword>
<name>A0ABX2AW78_9BACT</name>